<sequence>MLRRRHLDGRMRVGILGAGWWADQHAQALATLDGFTVTGVNSGSLETATAFAAQYGGRVHADAGALLAAPDVDAVLITAPHEYHAPLALQAIASGKPVLLEKPVATNNTDTHAVLNAARDAGVTCLVGFTSHYFPGFSRARELIDSGELGRPLSGQSVFQKRWMEANRRDWHLDRGRGGGMLLTAGIHALDRLMWLMDKPVQSVSAAMGTHMHDQQADDLSSIFLRFQGGGAGMVGSYGYAQGGPINATTILCEGGSLRVTPDSLEIGQNDGWEAVSLTLPGNLTLAALAQEWVELRAWAERGQLPRVTPEFAGSVMDVVFAAEESAVQEREVSLG</sequence>
<geneLocation type="plasmid" evidence="4 5">
    <name>unnamed2</name>
</geneLocation>
<evidence type="ECO:0000256" key="1">
    <source>
        <dbReference type="ARBA" id="ARBA00023002"/>
    </source>
</evidence>
<dbReference type="SUPFAM" id="SSF55347">
    <property type="entry name" value="Glyceraldehyde-3-phosphate dehydrogenase-like, C-terminal domain"/>
    <property type="match status" value="1"/>
</dbReference>
<dbReference type="InterPro" id="IPR050463">
    <property type="entry name" value="Gfo/Idh/MocA_oxidrdct_glycsds"/>
</dbReference>
<evidence type="ECO:0000259" key="2">
    <source>
        <dbReference type="Pfam" id="PF01408"/>
    </source>
</evidence>
<dbReference type="PANTHER" id="PTHR43818:SF11">
    <property type="entry name" value="BCDNA.GH03377"/>
    <property type="match status" value="1"/>
</dbReference>
<name>A0A3G8YJL3_9DEIO</name>
<dbReference type="GO" id="GO:0000166">
    <property type="term" value="F:nucleotide binding"/>
    <property type="evidence" value="ECO:0007669"/>
    <property type="project" value="InterPro"/>
</dbReference>
<dbReference type="Pfam" id="PF01408">
    <property type="entry name" value="GFO_IDH_MocA"/>
    <property type="match status" value="1"/>
</dbReference>
<gene>
    <name evidence="4" type="ORF">EHF33_19575</name>
</gene>
<dbReference type="InterPro" id="IPR055170">
    <property type="entry name" value="GFO_IDH_MocA-like_dom"/>
</dbReference>
<organism evidence="4 5">
    <name type="scientific">Deinococcus psychrotolerans</name>
    <dbReference type="NCBI Taxonomy" id="2489213"/>
    <lineage>
        <taxon>Bacteria</taxon>
        <taxon>Thermotogati</taxon>
        <taxon>Deinococcota</taxon>
        <taxon>Deinococci</taxon>
        <taxon>Deinococcales</taxon>
        <taxon>Deinococcaceae</taxon>
        <taxon>Deinococcus</taxon>
    </lineage>
</organism>
<feature type="domain" description="Gfo/Idh/MocA-like oxidoreductase N-terminal" evidence="2">
    <location>
        <begin position="11"/>
        <end position="129"/>
    </location>
</feature>
<dbReference type="GO" id="GO:0016491">
    <property type="term" value="F:oxidoreductase activity"/>
    <property type="evidence" value="ECO:0007669"/>
    <property type="project" value="UniProtKB-KW"/>
</dbReference>
<dbReference type="InterPro" id="IPR000683">
    <property type="entry name" value="Gfo/Idh/MocA-like_OxRdtase_N"/>
</dbReference>
<dbReference type="Pfam" id="PF22725">
    <property type="entry name" value="GFO_IDH_MocA_C3"/>
    <property type="match status" value="1"/>
</dbReference>
<evidence type="ECO:0000259" key="3">
    <source>
        <dbReference type="Pfam" id="PF22725"/>
    </source>
</evidence>
<evidence type="ECO:0000313" key="4">
    <source>
        <dbReference type="EMBL" id="AZI45085.1"/>
    </source>
</evidence>
<dbReference type="Gene3D" id="3.40.50.720">
    <property type="entry name" value="NAD(P)-binding Rossmann-like Domain"/>
    <property type="match status" value="1"/>
</dbReference>
<proteinExistence type="predicted"/>
<dbReference type="Gene3D" id="3.30.360.10">
    <property type="entry name" value="Dihydrodipicolinate Reductase, domain 2"/>
    <property type="match status" value="1"/>
</dbReference>
<dbReference type="AlphaFoldDB" id="A0A3G8YJL3"/>
<keyword evidence="1" id="KW-0560">Oxidoreductase</keyword>
<evidence type="ECO:0000313" key="5">
    <source>
        <dbReference type="Proteomes" id="UP000276417"/>
    </source>
</evidence>
<dbReference type="RefSeq" id="WP_124875348.1">
    <property type="nucleotide sequence ID" value="NZ_CP034186.1"/>
</dbReference>
<protein>
    <submittedName>
        <fullName evidence="4">Gfo/Idh/MocA family oxidoreductase</fullName>
    </submittedName>
</protein>
<dbReference type="KEGG" id="dph:EHF33_19575"/>
<feature type="domain" description="GFO/IDH/MocA-like oxidoreductase" evidence="3">
    <location>
        <begin position="137"/>
        <end position="259"/>
    </location>
</feature>
<dbReference type="SUPFAM" id="SSF51735">
    <property type="entry name" value="NAD(P)-binding Rossmann-fold domains"/>
    <property type="match status" value="1"/>
</dbReference>
<dbReference type="OrthoDB" id="9815825at2"/>
<keyword evidence="4" id="KW-0614">Plasmid</keyword>
<dbReference type="EMBL" id="CP034186">
    <property type="protein sequence ID" value="AZI45085.1"/>
    <property type="molecule type" value="Genomic_DNA"/>
</dbReference>
<accession>A0A3G8YJL3</accession>
<reference evidence="4 5" key="1">
    <citation type="submission" date="2018-11" db="EMBL/GenBank/DDBJ databases">
        <title>Deinococcus shelandsis sp. nov., isolated from South Shetland Islands soil of Antarctica.</title>
        <authorList>
            <person name="Tian J."/>
        </authorList>
    </citation>
    <scope>NUCLEOTIDE SEQUENCE [LARGE SCALE GENOMIC DNA]</scope>
    <source>
        <strain evidence="4 5">S14-83T</strain>
        <plasmid evidence="4 5">unnamed2</plasmid>
    </source>
</reference>
<dbReference type="Proteomes" id="UP000276417">
    <property type="component" value="Plasmid unnamed2"/>
</dbReference>
<keyword evidence="5" id="KW-1185">Reference proteome</keyword>
<dbReference type="PANTHER" id="PTHR43818">
    <property type="entry name" value="BCDNA.GH03377"/>
    <property type="match status" value="1"/>
</dbReference>
<dbReference type="InterPro" id="IPR036291">
    <property type="entry name" value="NAD(P)-bd_dom_sf"/>
</dbReference>